<dbReference type="InterPro" id="IPR014228">
    <property type="entry name" value="Spore_polysacc_deacetyl_YlxY"/>
</dbReference>
<dbReference type="PANTHER" id="PTHR10587">
    <property type="entry name" value="GLYCOSYL TRANSFERASE-RELATED"/>
    <property type="match status" value="1"/>
</dbReference>
<dbReference type="NCBIfam" id="TIGR02873">
    <property type="entry name" value="spore_ylxY"/>
    <property type="match status" value="1"/>
</dbReference>
<dbReference type="EMBL" id="JACSQY010000003">
    <property type="protein sequence ID" value="MBD7908019.1"/>
    <property type="molecule type" value="Genomic_DNA"/>
</dbReference>
<dbReference type="Proteomes" id="UP000659496">
    <property type="component" value="Unassembled WGS sequence"/>
</dbReference>
<dbReference type="InterPro" id="IPR011330">
    <property type="entry name" value="Glyco_hydro/deAcase_b/a-brl"/>
</dbReference>
<comment type="caution">
    <text evidence="2">The sequence shown here is derived from an EMBL/GenBank/DDBJ whole genome shotgun (WGS) entry which is preliminary data.</text>
</comment>
<dbReference type="InterPro" id="IPR050248">
    <property type="entry name" value="Polysacc_deacetylase_ArnD"/>
</dbReference>
<gene>
    <name evidence="2" type="ORF">H9659_06735</name>
</gene>
<dbReference type="InterPro" id="IPR002509">
    <property type="entry name" value="NODB_dom"/>
</dbReference>
<reference evidence="2 3" key="1">
    <citation type="submission" date="2020-08" db="EMBL/GenBank/DDBJ databases">
        <title>A Genomic Blueprint of the Chicken Gut Microbiome.</title>
        <authorList>
            <person name="Gilroy R."/>
            <person name="Ravi A."/>
            <person name="Getino M."/>
            <person name="Pursley I."/>
            <person name="Horton D.L."/>
            <person name="Alikhan N.-F."/>
            <person name="Baker D."/>
            <person name="Gharbi K."/>
            <person name="Hall N."/>
            <person name="Watson M."/>
            <person name="Adriaenssens E.M."/>
            <person name="Foster-Nyarko E."/>
            <person name="Jarju S."/>
            <person name="Secka A."/>
            <person name="Antonio M."/>
            <person name="Oren A."/>
            <person name="Chaudhuri R."/>
            <person name="La Ragione R.M."/>
            <person name="Hildebrand F."/>
            <person name="Pallen M.J."/>
        </authorList>
    </citation>
    <scope>NUCLEOTIDE SEQUENCE [LARGE SCALE GENOMIC DNA]</scope>
    <source>
        <strain evidence="2 3">Sa3CUA8</strain>
    </source>
</reference>
<evidence type="ECO:0000259" key="1">
    <source>
        <dbReference type="PROSITE" id="PS51677"/>
    </source>
</evidence>
<feature type="domain" description="NodB homology" evidence="1">
    <location>
        <begin position="130"/>
        <end position="306"/>
    </location>
</feature>
<dbReference type="Pfam" id="PF01522">
    <property type="entry name" value="Polysacc_deac_1"/>
    <property type="match status" value="1"/>
</dbReference>
<evidence type="ECO:0000313" key="2">
    <source>
        <dbReference type="EMBL" id="MBD7908019.1"/>
    </source>
</evidence>
<accession>A0ABR8PIW3</accession>
<dbReference type="SUPFAM" id="SSF88713">
    <property type="entry name" value="Glycoside hydrolase/deacetylase"/>
    <property type="match status" value="1"/>
</dbReference>
<evidence type="ECO:0000313" key="3">
    <source>
        <dbReference type="Proteomes" id="UP000659496"/>
    </source>
</evidence>
<name>A0ABR8PIW3_9BACL</name>
<proteinExistence type="predicted"/>
<dbReference type="CDD" id="cd10950">
    <property type="entry name" value="CE4_BsYlxY_like"/>
    <property type="match status" value="1"/>
</dbReference>
<dbReference type="RefSeq" id="WP_191689154.1">
    <property type="nucleotide sequence ID" value="NZ_JACSQY010000003.1"/>
</dbReference>
<sequence length="321" mass="36086">MKRFLLLVFVLVACFAVIILGNQKNSTLTETMMTISNHSISDVGSDVTHKAIESYAKDYEVKPIDAKIDRVWKAIPGYNGLTVDVEKSYQKMLDSNDFNTDHLVFKEVPPKIHLDDLPPSPIYKGNPEKPMAALLINVAWGEEYIPSMLNTLKQAEVKATFFFDGSWVKRNPDILTRISMEGHEIGNHAYSHPNLANRSRQETVTELSKTNEVIEATLGVKPQWFAPPSGSFNQTTIDVAHDLKMKTILWTVDTVDWKKPDTTEMVTRVLSKVENGSMILMHPTQPTSDGLETIIEGTKKKGMKLGTVSELMSEERVEHID</sequence>
<dbReference type="PANTHER" id="PTHR10587:SF80">
    <property type="entry name" value="CHITOOLIGOSACCHARIDE DEACETYLASE"/>
    <property type="match status" value="1"/>
</dbReference>
<dbReference type="Gene3D" id="3.20.20.370">
    <property type="entry name" value="Glycoside hydrolase/deacetylase"/>
    <property type="match status" value="1"/>
</dbReference>
<dbReference type="PROSITE" id="PS51677">
    <property type="entry name" value="NODB"/>
    <property type="match status" value="1"/>
</dbReference>
<protein>
    <submittedName>
        <fullName evidence="2">Polysaccharide deacetylase family protein</fullName>
    </submittedName>
</protein>
<organism evidence="2 3">
    <name type="scientific">Sporosarcina gallistercoris</name>
    <dbReference type="NCBI Taxonomy" id="2762245"/>
    <lineage>
        <taxon>Bacteria</taxon>
        <taxon>Bacillati</taxon>
        <taxon>Bacillota</taxon>
        <taxon>Bacilli</taxon>
        <taxon>Bacillales</taxon>
        <taxon>Caryophanaceae</taxon>
        <taxon>Sporosarcina</taxon>
    </lineage>
</organism>
<keyword evidence="3" id="KW-1185">Reference proteome</keyword>